<dbReference type="Gene3D" id="2.30.30.90">
    <property type="match status" value="1"/>
</dbReference>
<dbReference type="EMBL" id="FNQN01000001">
    <property type="protein sequence ID" value="SDZ78260.1"/>
    <property type="molecule type" value="Genomic_DNA"/>
</dbReference>
<dbReference type="AlphaFoldDB" id="A0A1H3VU36"/>
<dbReference type="InterPro" id="IPR052713">
    <property type="entry name" value="FeoA"/>
</dbReference>
<proteinExistence type="predicted"/>
<dbReference type="Proteomes" id="UP000199409">
    <property type="component" value="Unassembled WGS sequence"/>
</dbReference>
<feature type="domain" description="Ferrous iron transporter FeoA-like" evidence="2">
    <location>
        <begin position="9"/>
        <end position="81"/>
    </location>
</feature>
<evidence type="ECO:0000259" key="2">
    <source>
        <dbReference type="SMART" id="SM00899"/>
    </source>
</evidence>
<dbReference type="STRING" id="37625.SAMN05660420_00282"/>
<accession>A0A1H3VU36</accession>
<dbReference type="PANTHER" id="PTHR42954">
    <property type="entry name" value="FE(2+) TRANSPORT PROTEIN A"/>
    <property type="match status" value="1"/>
</dbReference>
<dbReference type="InterPro" id="IPR007167">
    <property type="entry name" value="Fe-transptr_FeoA-like"/>
</dbReference>
<dbReference type="Pfam" id="PF04023">
    <property type="entry name" value="FeoA"/>
    <property type="match status" value="1"/>
</dbReference>
<dbReference type="InterPro" id="IPR038157">
    <property type="entry name" value="FeoA_core_dom"/>
</dbReference>
<name>A0A1H3VU36_9BACT</name>
<evidence type="ECO:0000256" key="1">
    <source>
        <dbReference type="ARBA" id="ARBA00023004"/>
    </source>
</evidence>
<evidence type="ECO:0000313" key="4">
    <source>
        <dbReference type="Proteomes" id="UP000199409"/>
    </source>
</evidence>
<organism evidence="3 4">
    <name type="scientific">Desulfuromusa kysingii</name>
    <dbReference type="NCBI Taxonomy" id="37625"/>
    <lineage>
        <taxon>Bacteria</taxon>
        <taxon>Pseudomonadati</taxon>
        <taxon>Thermodesulfobacteriota</taxon>
        <taxon>Desulfuromonadia</taxon>
        <taxon>Desulfuromonadales</taxon>
        <taxon>Geopsychrobacteraceae</taxon>
        <taxon>Desulfuromusa</taxon>
    </lineage>
</organism>
<reference evidence="3 4" key="1">
    <citation type="submission" date="2016-10" db="EMBL/GenBank/DDBJ databases">
        <authorList>
            <person name="de Groot N.N."/>
        </authorList>
    </citation>
    <scope>NUCLEOTIDE SEQUENCE [LARGE SCALE GENOMIC DNA]</scope>
    <source>
        <strain evidence="3 4">DSM 7343</strain>
    </source>
</reference>
<dbReference type="InterPro" id="IPR008988">
    <property type="entry name" value="Transcriptional_repressor_C"/>
</dbReference>
<dbReference type="RefSeq" id="WP_217637415.1">
    <property type="nucleotide sequence ID" value="NZ_FNQN01000001.1"/>
</dbReference>
<protein>
    <submittedName>
        <fullName evidence="3">Ferrous iron transport protein A</fullName>
    </submittedName>
</protein>
<dbReference type="GO" id="GO:0046914">
    <property type="term" value="F:transition metal ion binding"/>
    <property type="evidence" value="ECO:0007669"/>
    <property type="project" value="InterPro"/>
</dbReference>
<evidence type="ECO:0000313" key="3">
    <source>
        <dbReference type="EMBL" id="SDZ78260.1"/>
    </source>
</evidence>
<dbReference type="SMART" id="SM00899">
    <property type="entry name" value="FeoA"/>
    <property type="match status" value="1"/>
</dbReference>
<keyword evidence="1" id="KW-0408">Iron</keyword>
<keyword evidence="4" id="KW-1185">Reference proteome</keyword>
<dbReference type="SUPFAM" id="SSF50037">
    <property type="entry name" value="C-terminal domain of transcriptional repressors"/>
    <property type="match status" value="1"/>
</dbReference>
<sequence length="83" mass="9288">MTQTTASTLYLSDLIQNQRGIIQSCNAEGMLKQKLLSMGFIPGTEIMMLRNAPLRDPIEVKVHNCLITIRRSEAALLRIEAIC</sequence>
<gene>
    <name evidence="3" type="ORF">SAMN05660420_00282</name>
</gene>
<dbReference type="PANTHER" id="PTHR42954:SF2">
    <property type="entry name" value="FE(2+) TRANSPORT PROTEIN A"/>
    <property type="match status" value="1"/>
</dbReference>